<evidence type="ECO:0000313" key="2">
    <source>
        <dbReference type="EMBL" id="GAT45080.1"/>
    </source>
</evidence>
<proteinExistence type="predicted"/>
<name>A0ABQ0L1P6_MYCCL</name>
<feature type="region of interest" description="Disordered" evidence="1">
    <location>
        <begin position="29"/>
        <end position="108"/>
    </location>
</feature>
<evidence type="ECO:0000256" key="1">
    <source>
        <dbReference type="SAM" id="MobiDB-lite"/>
    </source>
</evidence>
<evidence type="ECO:0008006" key="4">
    <source>
        <dbReference type="Google" id="ProtNLM"/>
    </source>
</evidence>
<dbReference type="InterPro" id="IPR041078">
    <property type="entry name" value="Plavaka"/>
</dbReference>
<feature type="compositionally biased region" description="Low complexity" evidence="1">
    <location>
        <begin position="45"/>
        <end position="54"/>
    </location>
</feature>
<feature type="compositionally biased region" description="Basic and acidic residues" evidence="1">
    <location>
        <begin position="75"/>
        <end position="93"/>
    </location>
</feature>
<organism evidence="2 3">
    <name type="scientific">Mycena chlorophos</name>
    <name type="common">Agaric fungus</name>
    <name type="synonym">Agaricus chlorophos</name>
    <dbReference type="NCBI Taxonomy" id="658473"/>
    <lineage>
        <taxon>Eukaryota</taxon>
        <taxon>Fungi</taxon>
        <taxon>Dikarya</taxon>
        <taxon>Basidiomycota</taxon>
        <taxon>Agaricomycotina</taxon>
        <taxon>Agaricomycetes</taxon>
        <taxon>Agaricomycetidae</taxon>
        <taxon>Agaricales</taxon>
        <taxon>Marasmiineae</taxon>
        <taxon>Mycenaceae</taxon>
        <taxon>Mycena</taxon>
    </lineage>
</organism>
<protein>
    <recommendedName>
        <fullName evidence="4">C2H2-type domain-containing protein</fullName>
    </recommendedName>
</protein>
<sequence>MLRCPYYAQGCKRTFTNRSGRTQHVNWDHFEPGARAPAPVPPSPMGDDPGSSLPFGPEHDSPPLSPCPAARQSKVRVDTHPDLDGRPCDRDGNFVDPNTKPRKVYPPEDDFTPYESLGAFRMADFVYRKVQMSAGEIDELFEILREDGGKSHFKDHKDLYETIDATERGQIPWLAFDISYDGEDAEVENAAGWKKKAYRVYYRDPRKILHEQLGNPDFKDEMDYAPKRVYDVDDGRVYRDFMSGQWAWRQADELAKDPANHGAVVVPIIGGSDKTTTSVATGQNDFYPLYVSNGLIHNTVRRAHRNGVSLVAFLAIPKTDREHADSVEFRKFRRQLFHASLNHIFGSFKPFMERPEVVEFGDGHYRRVIYCLGPYIADYPEQVLLACVVQGWCARCTASNKDLDGEGGRRTQEHTDALFEVFNHKTLWDQYGIVPDVLPYTWDFPRADIYELLSPDLLHQVIKGTFKDHLVTWVGEYLELVHGKTEASKIMADIDRRHVVLQHFISR</sequence>
<dbReference type="EMBL" id="DF840704">
    <property type="protein sequence ID" value="GAT45080.1"/>
    <property type="molecule type" value="Genomic_DNA"/>
</dbReference>
<reference evidence="2" key="1">
    <citation type="submission" date="2014-09" db="EMBL/GenBank/DDBJ databases">
        <title>Genome sequence of the luminous mushroom Mycena chlorophos for searching fungal bioluminescence genes.</title>
        <authorList>
            <person name="Tanaka Y."/>
            <person name="Kasuga D."/>
            <person name="Oba Y."/>
            <person name="Hase S."/>
            <person name="Sato K."/>
            <person name="Oba Y."/>
            <person name="Sakakibara Y."/>
        </authorList>
    </citation>
    <scope>NUCLEOTIDE SEQUENCE</scope>
</reference>
<dbReference type="Proteomes" id="UP000815677">
    <property type="component" value="Unassembled WGS sequence"/>
</dbReference>
<accession>A0ABQ0L1P6</accession>
<dbReference type="Pfam" id="PF18759">
    <property type="entry name" value="Plavaka"/>
    <property type="match status" value="1"/>
</dbReference>
<keyword evidence="3" id="KW-1185">Reference proteome</keyword>
<gene>
    <name evidence="2" type="ORF">MCHLO_02673</name>
</gene>
<evidence type="ECO:0000313" key="3">
    <source>
        <dbReference type="Proteomes" id="UP000815677"/>
    </source>
</evidence>